<dbReference type="Gene3D" id="3.40.50.720">
    <property type="entry name" value="NAD(P)-binding Rossmann-like Domain"/>
    <property type="match status" value="1"/>
</dbReference>
<feature type="domain" description="Alcohol dehydrogenase-like C-terminal" evidence="4">
    <location>
        <begin position="17"/>
        <end position="130"/>
    </location>
</feature>
<organism evidence="5">
    <name type="scientific">marine sediment metagenome</name>
    <dbReference type="NCBI Taxonomy" id="412755"/>
    <lineage>
        <taxon>unclassified sequences</taxon>
        <taxon>metagenomes</taxon>
        <taxon>ecological metagenomes</taxon>
    </lineage>
</organism>
<evidence type="ECO:0000256" key="1">
    <source>
        <dbReference type="ARBA" id="ARBA00022723"/>
    </source>
</evidence>
<evidence type="ECO:0000259" key="4">
    <source>
        <dbReference type="Pfam" id="PF00107"/>
    </source>
</evidence>
<sequence>AKRGDKLGLYGFGPAASYVLQVAKYLGIETYVTTRSQKNKDWATRLGADWVGGYQDKTPGKFDAGILFPPAGNLVELALSQLDSGGKLILAAVYMTPIEIKDYNHIWMERSVKSLANITREDGREFLEIAAKVGIKTEIEAFPFDKLPDILILVKGGKVRGNAVIKIAG</sequence>
<gene>
    <name evidence="5" type="ORF">S12H4_16664</name>
</gene>
<feature type="non-terminal residue" evidence="5">
    <location>
        <position position="1"/>
    </location>
</feature>
<proteinExistence type="predicted"/>
<evidence type="ECO:0000313" key="5">
    <source>
        <dbReference type="EMBL" id="GAI80056.1"/>
    </source>
</evidence>
<dbReference type="Gene3D" id="3.90.180.10">
    <property type="entry name" value="Medium-chain alcohol dehydrogenases, catalytic domain"/>
    <property type="match status" value="1"/>
</dbReference>
<dbReference type="SUPFAM" id="SSF51735">
    <property type="entry name" value="NAD(P)-binding Rossmann-fold domains"/>
    <property type="match status" value="1"/>
</dbReference>
<keyword evidence="3" id="KW-0560">Oxidoreductase</keyword>
<dbReference type="GO" id="GO:0046872">
    <property type="term" value="F:metal ion binding"/>
    <property type="evidence" value="ECO:0007669"/>
    <property type="project" value="UniProtKB-KW"/>
</dbReference>
<evidence type="ECO:0000256" key="2">
    <source>
        <dbReference type="ARBA" id="ARBA00022833"/>
    </source>
</evidence>
<dbReference type="PANTHER" id="PTHR42683">
    <property type="entry name" value="ALDEHYDE REDUCTASE"/>
    <property type="match status" value="1"/>
</dbReference>
<evidence type="ECO:0000256" key="3">
    <source>
        <dbReference type="ARBA" id="ARBA00023002"/>
    </source>
</evidence>
<protein>
    <recommendedName>
        <fullName evidence="4">Alcohol dehydrogenase-like C-terminal domain-containing protein</fullName>
    </recommendedName>
</protein>
<accession>X1SLN8</accession>
<dbReference type="AlphaFoldDB" id="X1SLN8"/>
<dbReference type="InterPro" id="IPR047109">
    <property type="entry name" value="CAD-like"/>
</dbReference>
<dbReference type="GO" id="GO:0016616">
    <property type="term" value="F:oxidoreductase activity, acting on the CH-OH group of donors, NAD or NADP as acceptor"/>
    <property type="evidence" value="ECO:0007669"/>
    <property type="project" value="InterPro"/>
</dbReference>
<dbReference type="InterPro" id="IPR036291">
    <property type="entry name" value="NAD(P)-bd_dom_sf"/>
</dbReference>
<reference evidence="5" key="1">
    <citation type="journal article" date="2014" name="Front. Microbiol.">
        <title>High frequency of phylogenetically diverse reductive dehalogenase-homologous genes in deep subseafloor sedimentary metagenomes.</title>
        <authorList>
            <person name="Kawai M."/>
            <person name="Futagami T."/>
            <person name="Toyoda A."/>
            <person name="Takaki Y."/>
            <person name="Nishi S."/>
            <person name="Hori S."/>
            <person name="Arai W."/>
            <person name="Tsubouchi T."/>
            <person name="Morono Y."/>
            <person name="Uchiyama I."/>
            <person name="Ito T."/>
            <person name="Fujiyama A."/>
            <person name="Inagaki F."/>
            <person name="Takami H."/>
        </authorList>
    </citation>
    <scope>NUCLEOTIDE SEQUENCE</scope>
    <source>
        <strain evidence="5">Expedition CK06-06</strain>
    </source>
</reference>
<keyword evidence="1" id="KW-0479">Metal-binding</keyword>
<comment type="caution">
    <text evidence="5">The sequence shown here is derived from an EMBL/GenBank/DDBJ whole genome shotgun (WGS) entry which is preliminary data.</text>
</comment>
<dbReference type="Pfam" id="PF00107">
    <property type="entry name" value="ADH_zinc_N"/>
    <property type="match status" value="1"/>
</dbReference>
<name>X1SLN8_9ZZZZ</name>
<dbReference type="InterPro" id="IPR013149">
    <property type="entry name" value="ADH-like_C"/>
</dbReference>
<keyword evidence="2" id="KW-0862">Zinc</keyword>
<dbReference type="EMBL" id="BARW01008078">
    <property type="protein sequence ID" value="GAI80056.1"/>
    <property type="molecule type" value="Genomic_DNA"/>
</dbReference>